<keyword evidence="1" id="KW-0472">Membrane</keyword>
<gene>
    <name evidence="2" type="ORF">MiSe_62890</name>
</gene>
<name>A0AAV3XEV1_9CYAN</name>
<dbReference type="AlphaFoldDB" id="A0AAV3XEV1"/>
<dbReference type="EMBL" id="BLAY01000124">
    <property type="protein sequence ID" value="GET41477.1"/>
    <property type="molecule type" value="Genomic_DNA"/>
</dbReference>
<protein>
    <submittedName>
        <fullName evidence="2">Uncharacterized protein</fullName>
    </submittedName>
</protein>
<accession>A0AAV3XEV1</accession>
<keyword evidence="3" id="KW-1185">Reference proteome</keyword>
<proteinExistence type="predicted"/>
<comment type="caution">
    <text evidence="2">The sequence shown here is derived from an EMBL/GenBank/DDBJ whole genome shotgun (WGS) entry which is preliminary data.</text>
</comment>
<evidence type="ECO:0000313" key="2">
    <source>
        <dbReference type="EMBL" id="GET41477.1"/>
    </source>
</evidence>
<reference evidence="2" key="1">
    <citation type="submission" date="2019-10" db="EMBL/GenBank/DDBJ databases">
        <title>Draft genome sequece of Microseira wollei NIES-4236.</title>
        <authorList>
            <person name="Yamaguchi H."/>
            <person name="Suzuki S."/>
            <person name="Kawachi M."/>
        </authorList>
    </citation>
    <scope>NUCLEOTIDE SEQUENCE</scope>
    <source>
        <strain evidence="2">NIES-4236</strain>
    </source>
</reference>
<organism evidence="2 3">
    <name type="scientific">Microseira wollei NIES-4236</name>
    <dbReference type="NCBI Taxonomy" id="2530354"/>
    <lineage>
        <taxon>Bacteria</taxon>
        <taxon>Bacillati</taxon>
        <taxon>Cyanobacteriota</taxon>
        <taxon>Cyanophyceae</taxon>
        <taxon>Oscillatoriophycideae</taxon>
        <taxon>Aerosakkonematales</taxon>
        <taxon>Aerosakkonemataceae</taxon>
        <taxon>Microseira</taxon>
    </lineage>
</organism>
<feature type="transmembrane region" description="Helical" evidence="1">
    <location>
        <begin position="284"/>
        <end position="303"/>
    </location>
</feature>
<keyword evidence="1" id="KW-0812">Transmembrane</keyword>
<dbReference type="RefSeq" id="WP_226587826.1">
    <property type="nucleotide sequence ID" value="NZ_BLAY01000124.1"/>
</dbReference>
<keyword evidence="1" id="KW-1133">Transmembrane helix</keyword>
<evidence type="ECO:0000313" key="3">
    <source>
        <dbReference type="Proteomes" id="UP001050975"/>
    </source>
</evidence>
<dbReference type="Proteomes" id="UP001050975">
    <property type="component" value="Unassembled WGS sequence"/>
</dbReference>
<sequence>MANLELAADNQDILATAKECYAQLNLPWTPNWDENKGNFLGATAFDLWYYPPQWQQIEDGSHVLIILFPYKLKIDAIRDNVSQLYPQLMRLFAYRHKILWAHAQSRSLKSNLKQVAQSVQTTILDLNQTVASGKLNINKLPKNLEKPPNILLKYTNNLNSLDDQGRTIKVNVGNYHKRLERIKKIDSNSDWEFWQEFGDFTKEKFLEQIESDYVNLSPGLRLMENTIQTIQGVIDIEKTKSERILNQTVGIVGVGLATSQIARAVILTQDKPNPEVALNYRIEVFGWSLGIGFLAAMVAFIILRFGRRG</sequence>
<evidence type="ECO:0000256" key="1">
    <source>
        <dbReference type="SAM" id="Phobius"/>
    </source>
</evidence>